<comment type="caution">
    <text evidence="2">The sequence shown here is derived from an EMBL/GenBank/DDBJ whole genome shotgun (WGS) entry which is preliminary data.</text>
</comment>
<evidence type="ECO:0000313" key="3">
    <source>
        <dbReference type="Proteomes" id="UP000821837"/>
    </source>
</evidence>
<dbReference type="AlphaFoldDB" id="A0A9D4PRE8"/>
<dbReference type="Proteomes" id="UP000821837">
    <property type="component" value="Chromosome 5"/>
</dbReference>
<evidence type="ECO:0000256" key="1">
    <source>
        <dbReference type="SAM" id="MobiDB-lite"/>
    </source>
</evidence>
<evidence type="ECO:0000313" key="2">
    <source>
        <dbReference type="EMBL" id="KAH7951633.1"/>
    </source>
</evidence>
<name>A0A9D4PRE8_RHISA</name>
<keyword evidence="3" id="KW-1185">Reference proteome</keyword>
<gene>
    <name evidence="2" type="ORF">HPB52_010941</name>
</gene>
<protein>
    <submittedName>
        <fullName evidence="2">Uncharacterized protein</fullName>
    </submittedName>
</protein>
<reference evidence="2" key="1">
    <citation type="journal article" date="2020" name="Cell">
        <title>Large-Scale Comparative Analyses of Tick Genomes Elucidate Their Genetic Diversity and Vector Capacities.</title>
        <authorList>
            <consortium name="Tick Genome and Microbiome Consortium (TIGMIC)"/>
            <person name="Jia N."/>
            <person name="Wang J."/>
            <person name="Shi W."/>
            <person name="Du L."/>
            <person name="Sun Y."/>
            <person name="Zhan W."/>
            <person name="Jiang J.F."/>
            <person name="Wang Q."/>
            <person name="Zhang B."/>
            <person name="Ji P."/>
            <person name="Bell-Sakyi L."/>
            <person name="Cui X.M."/>
            <person name="Yuan T.T."/>
            <person name="Jiang B.G."/>
            <person name="Yang W.F."/>
            <person name="Lam T.T."/>
            <person name="Chang Q.C."/>
            <person name="Ding S.J."/>
            <person name="Wang X.J."/>
            <person name="Zhu J.G."/>
            <person name="Ruan X.D."/>
            <person name="Zhao L."/>
            <person name="Wei J.T."/>
            <person name="Ye R.Z."/>
            <person name="Que T.C."/>
            <person name="Du C.H."/>
            <person name="Zhou Y.H."/>
            <person name="Cheng J.X."/>
            <person name="Dai P.F."/>
            <person name="Guo W.B."/>
            <person name="Han X.H."/>
            <person name="Huang E.J."/>
            <person name="Li L.F."/>
            <person name="Wei W."/>
            <person name="Gao Y.C."/>
            <person name="Liu J.Z."/>
            <person name="Shao H.Z."/>
            <person name="Wang X."/>
            <person name="Wang C.C."/>
            <person name="Yang T.C."/>
            <person name="Huo Q.B."/>
            <person name="Li W."/>
            <person name="Chen H.Y."/>
            <person name="Chen S.E."/>
            <person name="Zhou L.G."/>
            <person name="Ni X.B."/>
            <person name="Tian J.H."/>
            <person name="Sheng Y."/>
            <person name="Liu T."/>
            <person name="Pan Y.S."/>
            <person name="Xia L.Y."/>
            <person name="Li J."/>
            <person name="Zhao F."/>
            <person name="Cao W.C."/>
        </authorList>
    </citation>
    <scope>NUCLEOTIDE SEQUENCE</scope>
    <source>
        <strain evidence="2">Rsan-2018</strain>
    </source>
</reference>
<dbReference type="EMBL" id="JABSTV010001251">
    <property type="protein sequence ID" value="KAH7951633.1"/>
    <property type="molecule type" value="Genomic_DNA"/>
</dbReference>
<accession>A0A9D4PRE8</accession>
<sequence length="85" mass="9376">MKTLINAGALVFVGKPSASFDEAYPGWAQSLRLGYSFKHTGAARHERVENSVTKSGTWRRNGAEHRPMHVDEAECGSLSVTVRMQ</sequence>
<organism evidence="2 3">
    <name type="scientific">Rhipicephalus sanguineus</name>
    <name type="common">Brown dog tick</name>
    <name type="synonym">Ixodes sanguineus</name>
    <dbReference type="NCBI Taxonomy" id="34632"/>
    <lineage>
        <taxon>Eukaryota</taxon>
        <taxon>Metazoa</taxon>
        <taxon>Ecdysozoa</taxon>
        <taxon>Arthropoda</taxon>
        <taxon>Chelicerata</taxon>
        <taxon>Arachnida</taxon>
        <taxon>Acari</taxon>
        <taxon>Parasitiformes</taxon>
        <taxon>Ixodida</taxon>
        <taxon>Ixodoidea</taxon>
        <taxon>Ixodidae</taxon>
        <taxon>Rhipicephalinae</taxon>
        <taxon>Rhipicephalus</taxon>
        <taxon>Rhipicephalus</taxon>
    </lineage>
</organism>
<reference evidence="2" key="2">
    <citation type="submission" date="2021-09" db="EMBL/GenBank/DDBJ databases">
        <authorList>
            <person name="Jia N."/>
            <person name="Wang J."/>
            <person name="Shi W."/>
            <person name="Du L."/>
            <person name="Sun Y."/>
            <person name="Zhan W."/>
            <person name="Jiang J."/>
            <person name="Wang Q."/>
            <person name="Zhang B."/>
            <person name="Ji P."/>
            <person name="Sakyi L.B."/>
            <person name="Cui X."/>
            <person name="Yuan T."/>
            <person name="Jiang B."/>
            <person name="Yang W."/>
            <person name="Lam T.T.-Y."/>
            <person name="Chang Q."/>
            <person name="Ding S."/>
            <person name="Wang X."/>
            <person name="Zhu J."/>
            <person name="Ruan X."/>
            <person name="Zhao L."/>
            <person name="Wei J."/>
            <person name="Que T."/>
            <person name="Du C."/>
            <person name="Cheng J."/>
            <person name="Dai P."/>
            <person name="Han X."/>
            <person name="Huang E."/>
            <person name="Gao Y."/>
            <person name="Liu J."/>
            <person name="Shao H."/>
            <person name="Ye R."/>
            <person name="Li L."/>
            <person name="Wei W."/>
            <person name="Wang X."/>
            <person name="Wang C."/>
            <person name="Huo Q."/>
            <person name="Li W."/>
            <person name="Guo W."/>
            <person name="Chen H."/>
            <person name="Chen S."/>
            <person name="Zhou L."/>
            <person name="Zhou L."/>
            <person name="Ni X."/>
            <person name="Tian J."/>
            <person name="Zhou Y."/>
            <person name="Sheng Y."/>
            <person name="Liu T."/>
            <person name="Pan Y."/>
            <person name="Xia L."/>
            <person name="Li J."/>
            <person name="Zhao F."/>
            <person name="Cao W."/>
        </authorList>
    </citation>
    <scope>NUCLEOTIDE SEQUENCE</scope>
    <source>
        <strain evidence="2">Rsan-2018</strain>
        <tissue evidence="2">Larvae</tissue>
    </source>
</reference>
<proteinExistence type="predicted"/>
<feature type="region of interest" description="Disordered" evidence="1">
    <location>
        <begin position="46"/>
        <end position="66"/>
    </location>
</feature>